<keyword evidence="2" id="KW-0732">Signal</keyword>
<evidence type="ECO:0000256" key="2">
    <source>
        <dbReference type="SAM" id="SignalP"/>
    </source>
</evidence>
<name>A0A6N9HA38_9MICO</name>
<dbReference type="InterPro" id="IPR019606">
    <property type="entry name" value="GerMN"/>
</dbReference>
<accession>A0A6N9HA38</accession>
<protein>
    <recommendedName>
        <fullName evidence="3">GerMN domain-containing protein</fullName>
    </recommendedName>
</protein>
<evidence type="ECO:0000313" key="5">
    <source>
        <dbReference type="Proteomes" id="UP000469215"/>
    </source>
</evidence>
<dbReference type="InterPro" id="IPR059026">
    <property type="entry name" value="LpqB_N"/>
</dbReference>
<feature type="chain" id="PRO_5038852997" description="GerMN domain-containing protein" evidence="2">
    <location>
        <begin position="40"/>
        <end position="580"/>
    </location>
</feature>
<feature type="signal peptide" evidence="2">
    <location>
        <begin position="1"/>
        <end position="39"/>
    </location>
</feature>
<keyword evidence="5" id="KW-1185">Reference proteome</keyword>
<gene>
    <name evidence="4" type="ORF">GSY69_13170</name>
</gene>
<dbReference type="AlphaFoldDB" id="A0A6N9HA38"/>
<dbReference type="InterPro" id="IPR018910">
    <property type="entry name" value="LpqB_C"/>
</dbReference>
<dbReference type="SUPFAM" id="SSF69322">
    <property type="entry name" value="Tricorn protease domain 2"/>
    <property type="match status" value="1"/>
</dbReference>
<dbReference type="Pfam" id="PF10647">
    <property type="entry name" value="Gmad1"/>
    <property type="match status" value="1"/>
</dbReference>
<dbReference type="EMBL" id="WWEQ01000090">
    <property type="protein sequence ID" value="MYM20883.1"/>
    <property type="molecule type" value="Genomic_DNA"/>
</dbReference>
<organism evidence="4 5">
    <name type="scientific">Brevibacterium rongguiense</name>
    <dbReference type="NCBI Taxonomy" id="2695267"/>
    <lineage>
        <taxon>Bacteria</taxon>
        <taxon>Bacillati</taxon>
        <taxon>Actinomycetota</taxon>
        <taxon>Actinomycetes</taxon>
        <taxon>Micrococcales</taxon>
        <taxon>Brevibacteriaceae</taxon>
        <taxon>Brevibacterium</taxon>
    </lineage>
</organism>
<feature type="region of interest" description="Disordered" evidence="1">
    <location>
        <begin position="52"/>
        <end position="73"/>
    </location>
</feature>
<proteinExistence type="predicted"/>
<sequence length="580" mass="60937">MRPLRSAHRTRPQARPRARTRVRAALAGACALALLSGCASIPDSGGIGRIDVGDAGPNVQSRIEPDGPAEDADPDEIVRGFLTAGAGYSNNFAVARSFLTDDFSDRWNPQAQVAVLPSGVSLDSVTSEITSNSQRIALSVPVGATLDESRIYREAGDNTNSSMKFSLRQVNGQWRISKAPDGLLLSATNFATLFQSYALYYYTPDYKNLVPDVRWFIRSPSTATEVIAELLRGPSDYLSGAVVSAAPDGTQLDPKSVTVSEGRAEVGLARPEGSLDDRTAGRLVDQLEASLTQISSITSVSVTSAGAELDSKGGGADSSVQIDSRPIVVSDRRIATVEGSAFTPVERSPRLPVGARDPAVAIDGSVYAYLTKDGKEIRHFSAGEGRDHQIVRGAQLVGPSFDRYGWMWTAEASGKSLIAVSSGGDSTRLAAKFLGDRTIRSLHVSRDGSRVGVLSADSSGRQRLDIVGIARSGRSEPARLAASPLTLGQEFTSLTEFSWAGADTVAVLGNTGDGGVQPFSMQVSGPASALGTISDAARIAAAEDLRSVRVGTAGGSLYTYSGGSWQKIVDAKAYDPAYAG</sequence>
<dbReference type="SMART" id="SM00909">
    <property type="entry name" value="Germane"/>
    <property type="match status" value="1"/>
</dbReference>
<evidence type="ECO:0000313" key="4">
    <source>
        <dbReference type="EMBL" id="MYM20883.1"/>
    </source>
</evidence>
<dbReference type="RefSeq" id="WP_160954289.1">
    <property type="nucleotide sequence ID" value="NZ_WWEQ01000090.1"/>
</dbReference>
<dbReference type="Pfam" id="PF10646">
    <property type="entry name" value="Germane"/>
    <property type="match status" value="1"/>
</dbReference>
<comment type="caution">
    <text evidence="4">The sequence shown here is derived from an EMBL/GenBank/DDBJ whole genome shotgun (WGS) entry which is preliminary data.</text>
</comment>
<dbReference type="Proteomes" id="UP000469215">
    <property type="component" value="Unassembled WGS sequence"/>
</dbReference>
<evidence type="ECO:0000256" key="1">
    <source>
        <dbReference type="SAM" id="MobiDB-lite"/>
    </source>
</evidence>
<dbReference type="Pfam" id="PF25976">
    <property type="entry name" value="LpqB_N"/>
    <property type="match status" value="1"/>
</dbReference>
<evidence type="ECO:0000259" key="3">
    <source>
        <dbReference type="SMART" id="SM00909"/>
    </source>
</evidence>
<feature type="domain" description="GerMN" evidence="3">
    <location>
        <begin position="223"/>
        <end position="313"/>
    </location>
</feature>
<reference evidence="4 5" key="1">
    <citation type="submission" date="2020-01" db="EMBL/GenBank/DDBJ databases">
        <authorList>
            <person name="Deng T."/>
        </authorList>
    </citation>
    <scope>NUCLEOTIDE SEQUENCE [LARGE SCALE GENOMIC DNA]</scope>
    <source>
        <strain evidence="4 5">5221</strain>
    </source>
</reference>